<dbReference type="HOGENOM" id="CLU_1784474_0_0_12"/>
<evidence type="ECO:0000313" key="3">
    <source>
        <dbReference type="Proteomes" id="UP000001847"/>
    </source>
</evidence>
<dbReference type="BioCyc" id="LBIF456481:LEPBI_RS00690-MONOMER"/>
<dbReference type="EMBL" id="CP000786">
    <property type="protein sequence ID" value="ABZ96284.1"/>
    <property type="molecule type" value="Genomic_DNA"/>
</dbReference>
<dbReference type="OrthoDB" id="330252at2"/>
<dbReference type="NCBIfam" id="NF047485">
    <property type="entry name" value="LA_2478_plus"/>
    <property type="match status" value="1"/>
</dbReference>
<dbReference type="Proteomes" id="UP000001847">
    <property type="component" value="Chromosome I"/>
</dbReference>
<feature type="transmembrane region" description="Helical" evidence="1">
    <location>
        <begin position="12"/>
        <end position="31"/>
    </location>
</feature>
<proteinExistence type="predicted"/>
<reference evidence="2 3" key="1">
    <citation type="journal article" date="2008" name="PLoS ONE">
        <title>Genome sequence of the saprophyte Leptospira biflexa provides insights into the evolution of Leptospira and the pathogenesis of leptospirosis.</title>
        <authorList>
            <person name="Picardeau M."/>
            <person name="Bulach D.M."/>
            <person name="Bouchier C."/>
            <person name="Zuerner R.L."/>
            <person name="Zidane N."/>
            <person name="Wilson P.J."/>
            <person name="Creno S."/>
            <person name="Kuczek E.S."/>
            <person name="Bommezzadri S."/>
            <person name="Davis J.C."/>
            <person name="McGrath A."/>
            <person name="Johnson M.J."/>
            <person name="Boursaux-Eude C."/>
            <person name="Seemann T."/>
            <person name="Rouy Z."/>
            <person name="Coppel R.L."/>
            <person name="Rood J.I."/>
            <person name="Lajus A."/>
            <person name="Davies J.K."/>
            <person name="Medigue C."/>
            <person name="Adler B."/>
        </authorList>
    </citation>
    <scope>NUCLEOTIDE SEQUENCE [LARGE SCALE GENOMIC DNA]</scope>
    <source>
        <strain evidence="3">Patoc 1 / ATCC 23582 / Paris</strain>
    </source>
</reference>
<sequence length="145" mass="16995">MNFFCHRSNFKTYPNTTFVLILLLFLIGTLFSCKKDKGMNHIEWQNESLSLTSDLCKKFRECADTDWKFIPENLKKFTEGRLDEANCQKRFRDSNAYKLIGHDPIEIQTVYKQCHKQVMEMKCSDLQSGKMNTISACVTFQTIQN</sequence>
<dbReference type="STRING" id="456481.LEPBI_I0138"/>
<accession>B0SJV5</accession>
<gene>
    <name evidence="2" type="ordered locus">LEPBI_I0138</name>
</gene>
<name>B0SJV5_LEPBP</name>
<keyword evidence="1" id="KW-0472">Membrane</keyword>
<dbReference type="RefSeq" id="WP_012387174.1">
    <property type="nucleotide sequence ID" value="NC_010602.1"/>
</dbReference>
<dbReference type="PROSITE" id="PS51257">
    <property type="entry name" value="PROKAR_LIPOPROTEIN"/>
    <property type="match status" value="1"/>
</dbReference>
<keyword evidence="1" id="KW-0812">Transmembrane</keyword>
<keyword evidence="1" id="KW-1133">Transmembrane helix</keyword>
<dbReference type="KEGG" id="lbi:LEPBI_I0138"/>
<keyword evidence="3" id="KW-1185">Reference proteome</keyword>
<evidence type="ECO:0000313" key="2">
    <source>
        <dbReference type="EMBL" id="ABZ96284.1"/>
    </source>
</evidence>
<dbReference type="AlphaFoldDB" id="B0SJV5"/>
<evidence type="ECO:0008006" key="4">
    <source>
        <dbReference type="Google" id="ProtNLM"/>
    </source>
</evidence>
<organism evidence="2 3">
    <name type="scientific">Leptospira biflexa serovar Patoc (strain Patoc 1 / ATCC 23582 / Paris)</name>
    <dbReference type="NCBI Taxonomy" id="456481"/>
    <lineage>
        <taxon>Bacteria</taxon>
        <taxon>Pseudomonadati</taxon>
        <taxon>Spirochaetota</taxon>
        <taxon>Spirochaetia</taxon>
        <taxon>Leptospirales</taxon>
        <taxon>Leptospiraceae</taxon>
        <taxon>Leptospira</taxon>
    </lineage>
</organism>
<evidence type="ECO:0000256" key="1">
    <source>
        <dbReference type="SAM" id="Phobius"/>
    </source>
</evidence>
<protein>
    <recommendedName>
        <fullName evidence="4">Lipoprotein</fullName>
    </recommendedName>
</protein>